<reference evidence="2" key="1">
    <citation type="submission" date="2025-08" db="UniProtKB">
        <authorList>
            <consortium name="Ensembl"/>
        </authorList>
    </citation>
    <scope>IDENTIFICATION</scope>
</reference>
<feature type="domain" description="CS" evidence="1">
    <location>
        <begin position="24"/>
        <end position="44"/>
    </location>
</feature>
<evidence type="ECO:0000259" key="1">
    <source>
        <dbReference type="Pfam" id="PF04969"/>
    </source>
</evidence>
<evidence type="ECO:0000313" key="3">
    <source>
        <dbReference type="Proteomes" id="UP000694383"/>
    </source>
</evidence>
<keyword evidence="3" id="KW-1185">Reference proteome</keyword>
<proteinExistence type="predicted"/>
<dbReference type="Pfam" id="PF04969">
    <property type="entry name" value="CS"/>
    <property type="match status" value="1"/>
</dbReference>
<organism evidence="2 3">
    <name type="scientific">Oryzias sinensis</name>
    <name type="common">Chinese medaka</name>
    <dbReference type="NCBI Taxonomy" id="183150"/>
    <lineage>
        <taxon>Eukaryota</taxon>
        <taxon>Metazoa</taxon>
        <taxon>Chordata</taxon>
        <taxon>Craniata</taxon>
        <taxon>Vertebrata</taxon>
        <taxon>Euteleostomi</taxon>
        <taxon>Actinopterygii</taxon>
        <taxon>Neopterygii</taxon>
        <taxon>Teleostei</taxon>
        <taxon>Neoteleostei</taxon>
        <taxon>Acanthomorphata</taxon>
        <taxon>Ovalentaria</taxon>
        <taxon>Atherinomorphae</taxon>
        <taxon>Beloniformes</taxon>
        <taxon>Adrianichthyidae</taxon>
        <taxon>Oryziinae</taxon>
        <taxon>Oryzias</taxon>
    </lineage>
</organism>
<dbReference type="Ensembl" id="ENSOSIT00000003803.1">
    <property type="protein sequence ID" value="ENSOSIP00000003548.1"/>
    <property type="gene ID" value="ENSOSIG00000002353.1"/>
</dbReference>
<dbReference type="SUPFAM" id="SSF49764">
    <property type="entry name" value="HSP20-like chaperones"/>
    <property type="match status" value="1"/>
</dbReference>
<dbReference type="InterPro" id="IPR007052">
    <property type="entry name" value="CS_dom"/>
</dbReference>
<dbReference type="PANTHER" id="PTHR46983:SF2">
    <property type="entry name" value="INTEGRIN SUBUNIT BETA 1 BINDING PROTEIN 2"/>
    <property type="match status" value="1"/>
</dbReference>
<accession>A0A8C7WV10</accession>
<protein>
    <recommendedName>
        <fullName evidence="1">CS domain-containing protein</fullName>
    </recommendedName>
</protein>
<reference evidence="2" key="2">
    <citation type="submission" date="2025-09" db="UniProtKB">
        <authorList>
            <consortium name="Ensembl"/>
        </authorList>
    </citation>
    <scope>IDENTIFICATION</scope>
</reference>
<dbReference type="AlphaFoldDB" id="A0A8C7WV10"/>
<dbReference type="Gene3D" id="2.60.40.790">
    <property type="match status" value="1"/>
</dbReference>
<dbReference type="GeneTree" id="ENSGT00940000159429"/>
<dbReference type="PANTHER" id="PTHR46983">
    <property type="entry name" value="CYSTEINE AND HISTIDINE-RICH DOMAIN-CONTAINING PROTEIN 1"/>
    <property type="match status" value="1"/>
</dbReference>
<dbReference type="InterPro" id="IPR008978">
    <property type="entry name" value="HSP20-like_chaperone"/>
</dbReference>
<name>A0A8C7WV10_9TELE</name>
<dbReference type="Proteomes" id="UP000694383">
    <property type="component" value="Unplaced"/>
</dbReference>
<evidence type="ECO:0000313" key="2">
    <source>
        <dbReference type="Ensembl" id="ENSOSIP00000003548.1"/>
    </source>
</evidence>
<dbReference type="InterPro" id="IPR039790">
    <property type="entry name" value="CHRD1"/>
</dbReference>
<sequence length="89" mass="10004">MDQKGCTTGKHSWVPKQDKKKVACRHDWHQTRNAVVITIYAKNALPEFCTIEANQTVVSNPKIMALDTPNGFDASNIQIVLILQIQRGK</sequence>